<evidence type="ECO:0000256" key="1">
    <source>
        <dbReference type="SAM" id="MobiDB-lite"/>
    </source>
</evidence>
<protein>
    <submittedName>
        <fullName evidence="2">Uncharacterized protein</fullName>
    </submittedName>
</protein>
<keyword evidence="3" id="KW-1185">Reference proteome</keyword>
<reference evidence="2" key="2">
    <citation type="submission" date="2020-11" db="EMBL/GenBank/DDBJ databases">
        <authorList>
            <person name="McCartney M.A."/>
            <person name="Auch B."/>
            <person name="Kono T."/>
            <person name="Mallez S."/>
            <person name="Becker A."/>
            <person name="Gohl D.M."/>
            <person name="Silverstein K.A.T."/>
            <person name="Koren S."/>
            <person name="Bechman K.B."/>
            <person name="Herman A."/>
            <person name="Abrahante J.E."/>
            <person name="Garbe J."/>
        </authorList>
    </citation>
    <scope>NUCLEOTIDE SEQUENCE</scope>
    <source>
        <strain evidence="2">Duluth1</strain>
        <tissue evidence="2">Whole animal</tissue>
    </source>
</reference>
<gene>
    <name evidence="2" type="ORF">DPMN_073159</name>
</gene>
<feature type="compositionally biased region" description="Low complexity" evidence="1">
    <location>
        <begin position="91"/>
        <end position="105"/>
    </location>
</feature>
<comment type="caution">
    <text evidence="2">The sequence shown here is derived from an EMBL/GenBank/DDBJ whole genome shotgun (WGS) entry which is preliminary data.</text>
</comment>
<dbReference type="EMBL" id="JAIWYP010000014">
    <property type="protein sequence ID" value="KAH3713369.1"/>
    <property type="molecule type" value="Genomic_DNA"/>
</dbReference>
<evidence type="ECO:0000313" key="3">
    <source>
        <dbReference type="Proteomes" id="UP000828390"/>
    </source>
</evidence>
<name>A0A9D4HAJ1_DREPO</name>
<organism evidence="2 3">
    <name type="scientific">Dreissena polymorpha</name>
    <name type="common">Zebra mussel</name>
    <name type="synonym">Mytilus polymorpha</name>
    <dbReference type="NCBI Taxonomy" id="45954"/>
    <lineage>
        <taxon>Eukaryota</taxon>
        <taxon>Metazoa</taxon>
        <taxon>Spiralia</taxon>
        <taxon>Lophotrochozoa</taxon>
        <taxon>Mollusca</taxon>
        <taxon>Bivalvia</taxon>
        <taxon>Autobranchia</taxon>
        <taxon>Heteroconchia</taxon>
        <taxon>Euheterodonta</taxon>
        <taxon>Imparidentia</taxon>
        <taxon>Neoheterodontei</taxon>
        <taxon>Myida</taxon>
        <taxon>Dreissenoidea</taxon>
        <taxon>Dreissenidae</taxon>
        <taxon>Dreissena</taxon>
    </lineage>
</organism>
<feature type="region of interest" description="Disordered" evidence="1">
    <location>
        <begin position="91"/>
        <end position="114"/>
    </location>
</feature>
<dbReference type="AlphaFoldDB" id="A0A9D4HAJ1"/>
<dbReference type="Proteomes" id="UP000828390">
    <property type="component" value="Unassembled WGS sequence"/>
</dbReference>
<proteinExistence type="predicted"/>
<evidence type="ECO:0000313" key="2">
    <source>
        <dbReference type="EMBL" id="KAH3713369.1"/>
    </source>
</evidence>
<accession>A0A9D4HAJ1</accession>
<reference evidence="2" key="1">
    <citation type="journal article" date="2019" name="bioRxiv">
        <title>The Genome of the Zebra Mussel, Dreissena polymorpha: A Resource for Invasive Species Research.</title>
        <authorList>
            <person name="McCartney M.A."/>
            <person name="Auch B."/>
            <person name="Kono T."/>
            <person name="Mallez S."/>
            <person name="Zhang Y."/>
            <person name="Obille A."/>
            <person name="Becker A."/>
            <person name="Abrahante J.E."/>
            <person name="Garbe J."/>
            <person name="Badalamenti J.P."/>
            <person name="Herman A."/>
            <person name="Mangelson H."/>
            <person name="Liachko I."/>
            <person name="Sullivan S."/>
            <person name="Sone E.D."/>
            <person name="Koren S."/>
            <person name="Silverstein K.A.T."/>
            <person name="Beckman K.B."/>
            <person name="Gohl D.M."/>
        </authorList>
    </citation>
    <scope>NUCLEOTIDE SEQUENCE</scope>
    <source>
        <strain evidence="2">Duluth1</strain>
        <tissue evidence="2">Whole animal</tissue>
    </source>
</reference>
<sequence length="114" mass="12886">MWAEKKVCANFESGSSDKSLTLGRALFLHRKRRYDSFAEKRERSVVPNQRQIERDNVSMSLYGDDGYWTSNYIHVRIGHTQAFEAAAAEVNVQQEQDVDGSQSDGSDGDVEPDV</sequence>